<name>A0AAD5YZJ9_9AGAR</name>
<dbReference type="PANTHER" id="PTHR46517">
    <property type="entry name" value="FRUCTOSE-2,6-BISPHOSPHATASE TIGAR"/>
    <property type="match status" value="1"/>
</dbReference>
<accession>A0AAD5YZJ9</accession>
<keyword evidence="3" id="KW-1185">Reference proteome</keyword>
<dbReference type="InterPro" id="IPR029033">
    <property type="entry name" value="His_PPase_superfam"/>
</dbReference>
<dbReference type="CDD" id="cd07067">
    <property type="entry name" value="HP_PGM_like"/>
    <property type="match status" value="1"/>
</dbReference>
<dbReference type="Proteomes" id="UP001213000">
    <property type="component" value="Unassembled WGS sequence"/>
</dbReference>
<dbReference type="PANTHER" id="PTHR46517:SF1">
    <property type="entry name" value="FRUCTOSE-2,6-BISPHOSPHATASE TIGAR"/>
    <property type="match status" value="1"/>
</dbReference>
<dbReference type="SUPFAM" id="SSF53254">
    <property type="entry name" value="Phosphoglycerate mutase-like"/>
    <property type="match status" value="1"/>
</dbReference>
<evidence type="ECO:0000256" key="1">
    <source>
        <dbReference type="ARBA" id="ARBA00022801"/>
    </source>
</evidence>
<dbReference type="GO" id="GO:0045820">
    <property type="term" value="P:negative regulation of glycolytic process"/>
    <property type="evidence" value="ECO:0007669"/>
    <property type="project" value="TreeGrafter"/>
</dbReference>
<evidence type="ECO:0000313" key="2">
    <source>
        <dbReference type="EMBL" id="KAJ3574718.1"/>
    </source>
</evidence>
<dbReference type="GO" id="GO:0004331">
    <property type="term" value="F:fructose-2,6-bisphosphate 2-phosphatase activity"/>
    <property type="evidence" value="ECO:0007669"/>
    <property type="project" value="TreeGrafter"/>
</dbReference>
<dbReference type="EMBL" id="JANIEX010000059">
    <property type="protein sequence ID" value="KAJ3574718.1"/>
    <property type="molecule type" value="Genomic_DNA"/>
</dbReference>
<dbReference type="Pfam" id="PF00300">
    <property type="entry name" value="His_Phos_1"/>
    <property type="match status" value="1"/>
</dbReference>
<comment type="caution">
    <text evidence="2">The sequence shown here is derived from an EMBL/GenBank/DDBJ whole genome shotgun (WGS) entry which is preliminary data.</text>
</comment>
<dbReference type="Gene3D" id="3.40.50.1240">
    <property type="entry name" value="Phosphoglycerate mutase-like"/>
    <property type="match status" value="1"/>
</dbReference>
<evidence type="ECO:0000313" key="3">
    <source>
        <dbReference type="Proteomes" id="UP001213000"/>
    </source>
</evidence>
<dbReference type="GO" id="GO:0043456">
    <property type="term" value="P:regulation of pentose-phosphate shunt"/>
    <property type="evidence" value="ECO:0007669"/>
    <property type="project" value="TreeGrafter"/>
</dbReference>
<reference evidence="2" key="1">
    <citation type="submission" date="2022-07" db="EMBL/GenBank/DDBJ databases">
        <title>Genome Sequence of Leucocoprinus birnbaumii.</title>
        <authorList>
            <person name="Buettner E."/>
        </authorList>
    </citation>
    <scope>NUCLEOTIDE SEQUENCE</scope>
    <source>
        <strain evidence="2">VT141</strain>
    </source>
</reference>
<organism evidence="2 3">
    <name type="scientific">Leucocoprinus birnbaumii</name>
    <dbReference type="NCBI Taxonomy" id="56174"/>
    <lineage>
        <taxon>Eukaryota</taxon>
        <taxon>Fungi</taxon>
        <taxon>Dikarya</taxon>
        <taxon>Basidiomycota</taxon>
        <taxon>Agaricomycotina</taxon>
        <taxon>Agaricomycetes</taxon>
        <taxon>Agaricomycetidae</taxon>
        <taxon>Agaricales</taxon>
        <taxon>Agaricineae</taxon>
        <taxon>Agaricaceae</taxon>
        <taxon>Leucocoprinus</taxon>
    </lineage>
</organism>
<dbReference type="AlphaFoldDB" id="A0AAD5YZJ9"/>
<evidence type="ECO:0008006" key="4">
    <source>
        <dbReference type="Google" id="ProtNLM"/>
    </source>
</evidence>
<dbReference type="InterPro" id="IPR013078">
    <property type="entry name" value="His_Pase_superF_clade-1"/>
</dbReference>
<gene>
    <name evidence="2" type="ORF">NP233_g1574</name>
</gene>
<keyword evidence="1" id="KW-0378">Hydrolase</keyword>
<proteinExistence type="predicted"/>
<dbReference type="GO" id="GO:0005829">
    <property type="term" value="C:cytosol"/>
    <property type="evidence" value="ECO:0007669"/>
    <property type="project" value="TreeGrafter"/>
</dbReference>
<dbReference type="InterPro" id="IPR051695">
    <property type="entry name" value="Phosphoglycerate_Mutase"/>
</dbReference>
<sequence length="292" mass="32842">MGNRQITPKYFAAQLVGWLERFITHKSWSVLLMGEYESKALGEMLSLVQLTAVHCSDLKRATMTAEAICAAQPDPKPTAQTSELLREQSYGSGEGKKWDTQRIPGLTMNEHYERGLYPTPRNRLDRFPGGESLEDLAERAAQVIDHILFPYVWEQAHDGAHIAVVSHGLFLAELISGLVKRNGSQVVQGTSFQPRDFRGMRNTAWTKVQVTVEPSALKQNSSKEERKLMQVVVQVMNINNCDHLISLKRQRGGIGSSAFDSRQKDIRAFFKRGVAQVRESNKKTDVDEVRSS</sequence>
<protein>
    <recommendedName>
        <fullName evidence="4">Phosphoglycerate mutase-like protein</fullName>
    </recommendedName>
</protein>